<evidence type="ECO:0000313" key="4">
    <source>
        <dbReference type="Proteomes" id="UP001385951"/>
    </source>
</evidence>
<dbReference type="GO" id="GO:0071596">
    <property type="term" value="P:ubiquitin-dependent protein catabolic process via the N-end rule pathway"/>
    <property type="evidence" value="ECO:0007669"/>
    <property type="project" value="UniProtKB-UniRule"/>
</dbReference>
<dbReference type="EMBL" id="JASBNA010000076">
    <property type="protein sequence ID" value="KAK7678178.1"/>
    <property type="molecule type" value="Genomic_DNA"/>
</dbReference>
<keyword evidence="1" id="KW-0808">Transferase</keyword>
<keyword evidence="1" id="KW-0479">Metal-binding</keyword>
<dbReference type="PANTHER" id="PTHR21497">
    <property type="entry name" value="UBIQUITIN LIGASE E3 ALPHA-RELATED"/>
    <property type="match status" value="1"/>
</dbReference>
<keyword evidence="1" id="KW-0833">Ubl conjugation pathway</keyword>
<protein>
    <recommendedName>
        <fullName evidence="1">E3 ubiquitin-protein ligase</fullName>
        <ecNumber evidence="1">2.3.2.27</ecNumber>
    </recommendedName>
</protein>
<feature type="region of interest" description="Disordered" evidence="2">
    <location>
        <begin position="179"/>
        <end position="203"/>
    </location>
</feature>
<accession>A0AAW0FBV2</accession>
<dbReference type="InterPro" id="IPR039164">
    <property type="entry name" value="UBR1-like"/>
</dbReference>
<name>A0AAW0FBV2_9APHY</name>
<dbReference type="PANTHER" id="PTHR21497:SF26">
    <property type="entry name" value="E3 UBIQUITIN-PROTEIN LIGASE UBR1"/>
    <property type="match status" value="1"/>
</dbReference>
<proteinExistence type="inferred from homology"/>
<sequence>MKNTANEKKVEEKSVVLEPEIINSDSAIVNEKVGAFMKTKHFAKLIYKLLQVAIDTSDETYLPQLLHLFHAILKDDELLHGENYLNEFFVTIPIKSPMSSHVVFKADHLMDMLMKKDERIVSSLIDCFGEDHVQSYKRRKAAASEAEAEKRKEKSDRRKAKIMKRFAKQREKFLENNMDIDIGNDESKDSEISENHDMRRRCF</sequence>
<organism evidence="3 4">
    <name type="scientific">Cerrena zonata</name>
    <dbReference type="NCBI Taxonomy" id="2478898"/>
    <lineage>
        <taxon>Eukaryota</taxon>
        <taxon>Fungi</taxon>
        <taxon>Dikarya</taxon>
        <taxon>Basidiomycota</taxon>
        <taxon>Agaricomycotina</taxon>
        <taxon>Agaricomycetes</taxon>
        <taxon>Polyporales</taxon>
        <taxon>Cerrenaceae</taxon>
        <taxon>Cerrena</taxon>
    </lineage>
</organism>
<dbReference type="GO" id="GO:0000151">
    <property type="term" value="C:ubiquitin ligase complex"/>
    <property type="evidence" value="ECO:0007669"/>
    <property type="project" value="TreeGrafter"/>
</dbReference>
<dbReference type="Proteomes" id="UP001385951">
    <property type="component" value="Unassembled WGS sequence"/>
</dbReference>
<evidence type="ECO:0000256" key="1">
    <source>
        <dbReference type="RuleBase" id="RU366018"/>
    </source>
</evidence>
<evidence type="ECO:0000313" key="3">
    <source>
        <dbReference type="EMBL" id="KAK7678178.1"/>
    </source>
</evidence>
<dbReference type="GO" id="GO:0016567">
    <property type="term" value="P:protein ubiquitination"/>
    <property type="evidence" value="ECO:0007669"/>
    <property type="project" value="UniProtKB-UniRule"/>
</dbReference>
<comment type="pathway">
    <text evidence="1">Protein modification; protein ubiquitination.</text>
</comment>
<feature type="compositionally biased region" description="Basic and acidic residues" evidence="2">
    <location>
        <begin position="185"/>
        <end position="197"/>
    </location>
</feature>
<dbReference type="EC" id="2.3.2.27" evidence="1"/>
<keyword evidence="1" id="KW-0862">Zinc</keyword>
<dbReference type="GO" id="GO:0005737">
    <property type="term" value="C:cytoplasm"/>
    <property type="evidence" value="ECO:0007669"/>
    <property type="project" value="TreeGrafter"/>
</dbReference>
<comment type="similarity">
    <text evidence="1">Belongs to the E3 ubiquitin-protein ligase UBR1-like family.</text>
</comment>
<comment type="function">
    <text evidence="1">Ubiquitin ligase protein which is a component of the N-end rule pathway. Recognizes and binds to proteins bearing specific N-terminal residues that are destabilizing according to the N-end rule, leading to their ubiquitination and subsequent degradation.</text>
</comment>
<dbReference type="AlphaFoldDB" id="A0AAW0FBV2"/>
<keyword evidence="4" id="KW-1185">Reference proteome</keyword>
<dbReference type="GO" id="GO:0061630">
    <property type="term" value="F:ubiquitin protein ligase activity"/>
    <property type="evidence" value="ECO:0007669"/>
    <property type="project" value="UniProtKB-UniRule"/>
</dbReference>
<gene>
    <name evidence="3" type="ORF">QCA50_018856</name>
</gene>
<keyword evidence="1" id="KW-0863">Zinc-finger</keyword>
<evidence type="ECO:0000256" key="2">
    <source>
        <dbReference type="SAM" id="MobiDB-lite"/>
    </source>
</evidence>
<dbReference type="GO" id="GO:0008270">
    <property type="term" value="F:zinc ion binding"/>
    <property type="evidence" value="ECO:0007669"/>
    <property type="project" value="UniProtKB-UniRule"/>
</dbReference>
<reference evidence="3 4" key="1">
    <citation type="submission" date="2022-09" db="EMBL/GenBank/DDBJ databases">
        <authorList>
            <person name="Palmer J.M."/>
        </authorList>
    </citation>
    <scope>NUCLEOTIDE SEQUENCE [LARGE SCALE GENOMIC DNA]</scope>
    <source>
        <strain evidence="3 4">DSM 7382</strain>
    </source>
</reference>
<comment type="catalytic activity">
    <reaction evidence="1">
        <text>S-ubiquitinyl-[E2 ubiquitin-conjugating enzyme]-L-cysteine + [acceptor protein]-L-lysine = [E2 ubiquitin-conjugating enzyme]-L-cysteine + N(6)-ubiquitinyl-[acceptor protein]-L-lysine.</text>
        <dbReference type="EC" id="2.3.2.27"/>
    </reaction>
</comment>
<comment type="caution">
    <text evidence="3">The sequence shown here is derived from an EMBL/GenBank/DDBJ whole genome shotgun (WGS) entry which is preliminary data.</text>
</comment>